<accession>A0A833W224</accession>
<organism evidence="1 2">
    <name type="scientific">Cervus hanglu yarkandensis</name>
    <name type="common">Yarkand deer</name>
    <dbReference type="NCBI Taxonomy" id="84702"/>
    <lineage>
        <taxon>Eukaryota</taxon>
        <taxon>Metazoa</taxon>
        <taxon>Chordata</taxon>
        <taxon>Craniata</taxon>
        <taxon>Vertebrata</taxon>
        <taxon>Euteleostomi</taxon>
        <taxon>Mammalia</taxon>
        <taxon>Eutheria</taxon>
        <taxon>Laurasiatheria</taxon>
        <taxon>Artiodactyla</taxon>
        <taxon>Ruminantia</taxon>
        <taxon>Pecora</taxon>
        <taxon>Cervidae</taxon>
        <taxon>Cervinae</taxon>
        <taxon>Cervus</taxon>
    </lineage>
</organism>
<dbReference type="AlphaFoldDB" id="A0A833W224"/>
<dbReference type="EMBL" id="WMHW01000237">
    <property type="protein sequence ID" value="KAF4008179.1"/>
    <property type="molecule type" value="Genomic_DNA"/>
</dbReference>
<evidence type="ECO:0000313" key="2">
    <source>
        <dbReference type="Proteomes" id="UP000631465"/>
    </source>
</evidence>
<name>A0A833W224_9CERV</name>
<reference evidence="1 2" key="1">
    <citation type="submission" date="2019-10" db="EMBL/GenBank/DDBJ databases">
        <title>Chromosome-level genome assembly of Tarim red deer.</title>
        <authorList>
            <person name="Ba H."/>
        </authorList>
    </citation>
    <scope>NUCLEOTIDE SEQUENCE [LARGE SCALE GENOMIC DNA]</scope>
    <source>
        <strain evidence="1">CEY-2017</strain>
        <tissue evidence="1">Blood</tissue>
    </source>
</reference>
<comment type="caution">
    <text evidence="1">The sequence shown here is derived from an EMBL/GenBank/DDBJ whole genome shotgun (WGS) entry which is preliminary data.</text>
</comment>
<proteinExistence type="predicted"/>
<keyword evidence="2" id="KW-1185">Reference proteome</keyword>
<gene>
    <name evidence="1" type="ORF">G4228_019830</name>
</gene>
<evidence type="ECO:0000313" key="1">
    <source>
        <dbReference type="EMBL" id="KAF4008179.1"/>
    </source>
</evidence>
<sequence>MDTSVLTSGFLLFQGCTLQASMKSPNMETFKQQKVEDFYDIGEELGR</sequence>
<protein>
    <submittedName>
        <fullName evidence="1">Uncharacterized protein</fullName>
    </submittedName>
</protein>
<dbReference type="Proteomes" id="UP000631465">
    <property type="component" value="Unassembled WGS sequence"/>
</dbReference>